<dbReference type="Pfam" id="PF19746">
    <property type="entry name" value="DUF6233"/>
    <property type="match status" value="1"/>
</dbReference>
<accession>A0A1H4IC21</accession>
<dbReference type="RefSeq" id="WP_074990044.1">
    <property type="nucleotide sequence ID" value="NZ_FNTD01000003.1"/>
</dbReference>
<dbReference type="AlphaFoldDB" id="A0A1H4IC21"/>
<gene>
    <name evidence="1" type="ORF">SAMN04490357_0184</name>
</gene>
<protein>
    <submittedName>
        <fullName evidence="1">Uncharacterized protein</fullName>
    </submittedName>
</protein>
<sequence>MSDLPPAERLAKLHTLEEWLAWQLESTRRKIRDLEQQQKRQAQQYVVEPPIHIHHPEGATVHRAGCTTIRRSVRHMSARDARIALEKDPRMFHACEDCAPGRSLGLTAG</sequence>
<evidence type="ECO:0000313" key="1">
    <source>
        <dbReference type="EMBL" id="SEB31617.1"/>
    </source>
</evidence>
<dbReference type="Proteomes" id="UP000182375">
    <property type="component" value="Unassembled WGS sequence"/>
</dbReference>
<reference evidence="1 2" key="1">
    <citation type="submission" date="2016-10" db="EMBL/GenBank/DDBJ databases">
        <authorList>
            <person name="de Groot N.N."/>
        </authorList>
    </citation>
    <scope>NUCLEOTIDE SEQUENCE [LARGE SCALE GENOMIC DNA]</scope>
    <source>
        <strain evidence="1 2">DSM 40306</strain>
    </source>
</reference>
<dbReference type="InterPro" id="IPR046200">
    <property type="entry name" value="DUF6233"/>
</dbReference>
<dbReference type="GeneID" id="95509494"/>
<evidence type="ECO:0000313" key="2">
    <source>
        <dbReference type="Proteomes" id="UP000182375"/>
    </source>
</evidence>
<dbReference type="EMBL" id="FNTD01000003">
    <property type="protein sequence ID" value="SEB31617.1"/>
    <property type="molecule type" value="Genomic_DNA"/>
</dbReference>
<proteinExistence type="predicted"/>
<organism evidence="1 2">
    <name type="scientific">Streptomyces misionensis</name>
    <dbReference type="NCBI Taxonomy" id="67331"/>
    <lineage>
        <taxon>Bacteria</taxon>
        <taxon>Bacillati</taxon>
        <taxon>Actinomycetota</taxon>
        <taxon>Actinomycetes</taxon>
        <taxon>Kitasatosporales</taxon>
        <taxon>Streptomycetaceae</taxon>
        <taxon>Streptomyces</taxon>
    </lineage>
</organism>
<name>A0A1H4IC21_9ACTN</name>